<protein>
    <submittedName>
        <fullName evidence="1">Uncharacterized protein</fullName>
    </submittedName>
</protein>
<accession>A0ACB9L0X9</accession>
<evidence type="ECO:0000313" key="1">
    <source>
        <dbReference type="EMBL" id="KAI4303198.1"/>
    </source>
</evidence>
<organism evidence="1 2">
    <name type="scientific">Melastoma candidum</name>
    <dbReference type="NCBI Taxonomy" id="119954"/>
    <lineage>
        <taxon>Eukaryota</taxon>
        <taxon>Viridiplantae</taxon>
        <taxon>Streptophyta</taxon>
        <taxon>Embryophyta</taxon>
        <taxon>Tracheophyta</taxon>
        <taxon>Spermatophyta</taxon>
        <taxon>Magnoliopsida</taxon>
        <taxon>eudicotyledons</taxon>
        <taxon>Gunneridae</taxon>
        <taxon>Pentapetalae</taxon>
        <taxon>rosids</taxon>
        <taxon>malvids</taxon>
        <taxon>Myrtales</taxon>
        <taxon>Melastomataceae</taxon>
        <taxon>Melastomatoideae</taxon>
        <taxon>Melastomateae</taxon>
        <taxon>Melastoma</taxon>
    </lineage>
</organism>
<dbReference type="EMBL" id="CM042891">
    <property type="protein sequence ID" value="KAI4303198.1"/>
    <property type="molecule type" value="Genomic_DNA"/>
</dbReference>
<name>A0ACB9L0X9_9MYRT</name>
<reference evidence="2" key="1">
    <citation type="journal article" date="2023" name="Front. Plant Sci.">
        <title>Chromosomal-level genome assembly of Melastoma candidum provides insights into trichome evolution.</title>
        <authorList>
            <person name="Zhong Y."/>
            <person name="Wu W."/>
            <person name="Sun C."/>
            <person name="Zou P."/>
            <person name="Liu Y."/>
            <person name="Dai S."/>
            <person name="Zhou R."/>
        </authorList>
    </citation>
    <scope>NUCLEOTIDE SEQUENCE [LARGE SCALE GENOMIC DNA]</scope>
</reference>
<evidence type="ECO:0000313" key="2">
    <source>
        <dbReference type="Proteomes" id="UP001057402"/>
    </source>
</evidence>
<comment type="caution">
    <text evidence="1">The sequence shown here is derived from an EMBL/GenBank/DDBJ whole genome shotgun (WGS) entry which is preliminary data.</text>
</comment>
<gene>
    <name evidence="1" type="ORF">MLD38_038858</name>
</gene>
<keyword evidence="2" id="KW-1185">Reference proteome</keyword>
<proteinExistence type="predicted"/>
<dbReference type="Proteomes" id="UP001057402">
    <property type="component" value="Chromosome 12"/>
</dbReference>
<sequence>MDNSEDQNYITVQVKGQDEDTVCFRIGKELKLEKLFKSYCEKKQVYLHSMQFFYKGNRIHPRQTVLQARLKAGSEIDAIMHQSGGSSPGC</sequence>